<feature type="transmembrane region" description="Helical" evidence="1">
    <location>
        <begin position="12"/>
        <end position="31"/>
    </location>
</feature>
<dbReference type="AlphaFoldDB" id="A0A1H6KNQ1"/>
<dbReference type="EMBL" id="CDSC02000187">
    <property type="protein sequence ID" value="SEH77187.1"/>
    <property type="molecule type" value="Genomic_DNA"/>
</dbReference>
<dbReference type="OrthoDB" id="9793024at2"/>
<reference evidence="3" key="1">
    <citation type="submission" date="2016-06" db="EMBL/GenBank/DDBJ databases">
        <authorList>
            <person name="Petersen J."/>
            <person name="Sayavedra L."/>
        </authorList>
    </citation>
    <scope>NUCLEOTIDE SEQUENCE [LARGE SCALE GENOMIC DNA]</scope>
    <source>
        <strain evidence="3">BazSymA</strain>
    </source>
</reference>
<dbReference type="Proteomes" id="UP000198988">
    <property type="component" value="Unassembled WGS sequence"/>
</dbReference>
<dbReference type="RefSeq" id="WP_090715718.1">
    <property type="nucleotide sequence ID" value="NZ_CDSC02000187.1"/>
</dbReference>
<protein>
    <submittedName>
        <fullName evidence="2">Uncharacterized protein</fullName>
    </submittedName>
</protein>
<evidence type="ECO:0000313" key="2">
    <source>
        <dbReference type="EMBL" id="SEH77187.1"/>
    </source>
</evidence>
<keyword evidence="1" id="KW-1133">Transmembrane helix</keyword>
<accession>A0A1H6KNQ1</accession>
<sequence length="158" mass="17637">MFFKNKHVITSMIVAPILAIISYFAVDYYVAEVPHKAKQGQSYKMLVKSNCRWESGACDLVNGGLKIHITSDAQVYGLNTLFIDASSDLKGIKFALVKAKDKTSKPQSMTPSNGSKISWQSPQINVIKSDYLQFVISANESLFYARVPTVFIYKESLL</sequence>
<keyword evidence="1" id="KW-0472">Membrane</keyword>
<evidence type="ECO:0000313" key="3">
    <source>
        <dbReference type="Proteomes" id="UP000198988"/>
    </source>
</evidence>
<name>A0A1H6KNQ1_9GAMM</name>
<gene>
    <name evidence="2" type="ORF">BAZSYMA_ACONTIG20653_0</name>
</gene>
<evidence type="ECO:0000256" key="1">
    <source>
        <dbReference type="SAM" id="Phobius"/>
    </source>
</evidence>
<organism evidence="2 3">
    <name type="scientific">Bathymodiolus azoricus thioautotrophic gill symbiont</name>
    <dbReference type="NCBI Taxonomy" id="235205"/>
    <lineage>
        <taxon>Bacteria</taxon>
        <taxon>Pseudomonadati</taxon>
        <taxon>Pseudomonadota</taxon>
        <taxon>Gammaproteobacteria</taxon>
        <taxon>sulfur-oxidizing symbionts</taxon>
    </lineage>
</organism>
<proteinExistence type="predicted"/>
<keyword evidence="1" id="KW-0812">Transmembrane</keyword>